<dbReference type="Pfam" id="PF02371">
    <property type="entry name" value="Transposase_20"/>
    <property type="match status" value="1"/>
</dbReference>
<dbReference type="EMBL" id="BAABHV010000005">
    <property type="protein sequence ID" value="GAA5048020.1"/>
    <property type="molecule type" value="Genomic_DNA"/>
</dbReference>
<gene>
    <name evidence="4" type="ORF">GCM10023208_04810</name>
</gene>
<evidence type="ECO:0000313" key="4">
    <source>
        <dbReference type="EMBL" id="GAA5048020.1"/>
    </source>
</evidence>
<dbReference type="PANTHER" id="PTHR33055">
    <property type="entry name" value="TRANSPOSASE FOR INSERTION SEQUENCE ELEMENT IS1111A"/>
    <property type="match status" value="1"/>
</dbReference>
<keyword evidence="5" id="KW-1185">Reference proteome</keyword>
<dbReference type="PANTHER" id="PTHR33055:SF3">
    <property type="entry name" value="PUTATIVE TRANSPOSASE FOR IS117-RELATED"/>
    <property type="match status" value="1"/>
</dbReference>
<accession>A0ABP9K1I0</accession>
<comment type="caution">
    <text evidence="4">The sequence shown here is derived from an EMBL/GenBank/DDBJ whole genome shotgun (WGS) entry which is preliminary data.</text>
</comment>
<dbReference type="Proteomes" id="UP001500518">
    <property type="component" value="Unassembled WGS sequence"/>
</dbReference>
<protein>
    <submittedName>
        <fullName evidence="4">IS110 family transposase</fullName>
    </submittedName>
</protein>
<evidence type="ECO:0000256" key="1">
    <source>
        <dbReference type="SAM" id="Coils"/>
    </source>
</evidence>
<sequence length="351" mass="39133">MMSIRNQPRDAAVFGVDIGKTIFHVVGLDAAHAPIQKATFRRETLLQFFERASPVLVGMEACPGSQWLARKLQAMGHTVRIVPAQFVKPFVKSNKNDIIDAEAIAEAVTRPTMRFVEIRTPEQIDLQALHRVRDRMIAHRTRLISQMRAFCLEYGIAIHQGAGKFKAEIPRVLADETNELTPSMRRILTEVHGEMMELEQRIATMNHEIEDIAARSDTARRLMTVPGIGPLASTALLAAAGSGHQFAKARDLAAWLGLVPREHSTGGKTKLLGISKRGNKYLRRMIVHGARSCVTHLDRSRDRLGPWLDGLESRMHKNKVTVALAAKIARIVWVILTKPGATYERRVPAFG</sequence>
<dbReference type="Pfam" id="PF01548">
    <property type="entry name" value="DEDD_Tnp_IS110"/>
    <property type="match status" value="1"/>
</dbReference>
<name>A0ABP9K1I0_9SPHN</name>
<feature type="coiled-coil region" evidence="1">
    <location>
        <begin position="188"/>
        <end position="215"/>
    </location>
</feature>
<reference evidence="5" key="1">
    <citation type="journal article" date="2019" name="Int. J. Syst. Evol. Microbiol.">
        <title>The Global Catalogue of Microorganisms (GCM) 10K type strain sequencing project: providing services to taxonomists for standard genome sequencing and annotation.</title>
        <authorList>
            <consortium name="The Broad Institute Genomics Platform"/>
            <consortium name="The Broad Institute Genome Sequencing Center for Infectious Disease"/>
            <person name="Wu L."/>
            <person name="Ma J."/>
        </authorList>
    </citation>
    <scope>NUCLEOTIDE SEQUENCE [LARGE SCALE GENOMIC DNA]</scope>
    <source>
        <strain evidence="5">JCM 18014</strain>
    </source>
</reference>
<feature type="domain" description="Transposase IS116/IS110/IS902 C-terminal" evidence="3">
    <location>
        <begin position="219"/>
        <end position="301"/>
    </location>
</feature>
<keyword evidence="1" id="KW-0175">Coiled coil</keyword>
<proteinExistence type="predicted"/>
<dbReference type="InterPro" id="IPR003346">
    <property type="entry name" value="Transposase_20"/>
</dbReference>
<evidence type="ECO:0000313" key="5">
    <source>
        <dbReference type="Proteomes" id="UP001500518"/>
    </source>
</evidence>
<evidence type="ECO:0000259" key="3">
    <source>
        <dbReference type="Pfam" id="PF02371"/>
    </source>
</evidence>
<dbReference type="InterPro" id="IPR002525">
    <property type="entry name" value="Transp_IS110-like_N"/>
</dbReference>
<dbReference type="NCBIfam" id="NF033542">
    <property type="entry name" value="transpos_IS110"/>
    <property type="match status" value="1"/>
</dbReference>
<evidence type="ECO:0000259" key="2">
    <source>
        <dbReference type="Pfam" id="PF01548"/>
    </source>
</evidence>
<dbReference type="InterPro" id="IPR047650">
    <property type="entry name" value="Transpos_IS110"/>
</dbReference>
<organism evidence="4 5">
    <name type="scientific">Erythrobacter westpacificensis</name>
    <dbReference type="NCBI Taxonomy" id="1055231"/>
    <lineage>
        <taxon>Bacteria</taxon>
        <taxon>Pseudomonadati</taxon>
        <taxon>Pseudomonadota</taxon>
        <taxon>Alphaproteobacteria</taxon>
        <taxon>Sphingomonadales</taxon>
        <taxon>Erythrobacteraceae</taxon>
        <taxon>Erythrobacter/Porphyrobacter group</taxon>
        <taxon>Erythrobacter</taxon>
    </lineage>
</organism>
<feature type="domain" description="Transposase IS110-like N-terminal" evidence="2">
    <location>
        <begin position="15"/>
        <end position="151"/>
    </location>
</feature>